<dbReference type="EMBL" id="BNJG01000003">
    <property type="protein sequence ID" value="GHO59948.1"/>
    <property type="molecule type" value="Genomic_DNA"/>
</dbReference>
<name>A0ABQ3V4M0_9CHLR</name>
<protein>
    <recommendedName>
        <fullName evidence="1">Transposase IS116/IS110/IS902 C-terminal domain-containing protein</fullName>
    </recommendedName>
</protein>
<proteinExistence type="predicted"/>
<dbReference type="PANTHER" id="PTHR33055:SF15">
    <property type="entry name" value="TRANSPOSASE-RELATED"/>
    <property type="match status" value="1"/>
</dbReference>
<keyword evidence="3" id="KW-1185">Reference proteome</keyword>
<feature type="domain" description="Transposase IS116/IS110/IS902 C-terminal" evidence="1">
    <location>
        <begin position="3"/>
        <end position="61"/>
    </location>
</feature>
<comment type="caution">
    <text evidence="2">The sequence shown here is derived from an EMBL/GenBank/DDBJ whole genome shotgun (WGS) entry which is preliminary data.</text>
</comment>
<dbReference type="Proteomes" id="UP000654345">
    <property type="component" value="Unassembled WGS sequence"/>
</dbReference>
<accession>A0ABQ3V4M0</accession>
<dbReference type="PANTHER" id="PTHR33055">
    <property type="entry name" value="TRANSPOSASE FOR INSERTION SEQUENCE ELEMENT IS1111A"/>
    <property type="match status" value="1"/>
</dbReference>
<sequence length="137" mass="15403">MSCFPSAKHLASWAGVCPGNRKSAGKRLRGEKRQGNAFLQAPLAEVVWTISHTKGNFLSAQYHRLVRCIGKPKAVVAVMHSVLVIIYHVLAERKPYEDLGENYYEQHDQEHVMKQALRRLEACGYAVMLTPLEEVAT</sequence>
<reference evidence="2 3" key="1">
    <citation type="journal article" date="2021" name="Int. J. Syst. Evol. Microbiol.">
        <title>Reticulibacter mediterranei gen. nov., sp. nov., within the new family Reticulibacteraceae fam. nov., and Ktedonospora formicarum gen. nov., sp. nov., Ktedonobacter robiniae sp. nov., Dictyobacter formicarum sp. nov. and Dictyobacter arantiisoli sp. nov., belonging to the class Ktedonobacteria.</title>
        <authorList>
            <person name="Yabe S."/>
            <person name="Zheng Y."/>
            <person name="Wang C.M."/>
            <person name="Sakai Y."/>
            <person name="Abe K."/>
            <person name="Yokota A."/>
            <person name="Donadio S."/>
            <person name="Cavaletti L."/>
            <person name="Monciardini P."/>
        </authorList>
    </citation>
    <scope>NUCLEOTIDE SEQUENCE [LARGE SCALE GENOMIC DNA]</scope>
    <source>
        <strain evidence="2 3">SOSP1-30</strain>
    </source>
</reference>
<dbReference type="RefSeq" id="WP_201376080.1">
    <property type="nucleotide sequence ID" value="NZ_BNJG01000003.1"/>
</dbReference>
<evidence type="ECO:0000313" key="3">
    <source>
        <dbReference type="Proteomes" id="UP000654345"/>
    </source>
</evidence>
<evidence type="ECO:0000313" key="2">
    <source>
        <dbReference type="EMBL" id="GHO59948.1"/>
    </source>
</evidence>
<evidence type="ECO:0000259" key="1">
    <source>
        <dbReference type="Pfam" id="PF02371"/>
    </source>
</evidence>
<organism evidence="2 3">
    <name type="scientific">Ktedonobacter robiniae</name>
    <dbReference type="NCBI Taxonomy" id="2778365"/>
    <lineage>
        <taxon>Bacteria</taxon>
        <taxon>Bacillati</taxon>
        <taxon>Chloroflexota</taxon>
        <taxon>Ktedonobacteria</taxon>
        <taxon>Ktedonobacterales</taxon>
        <taxon>Ktedonobacteraceae</taxon>
        <taxon>Ktedonobacter</taxon>
    </lineage>
</organism>
<dbReference type="InterPro" id="IPR003346">
    <property type="entry name" value="Transposase_20"/>
</dbReference>
<dbReference type="InterPro" id="IPR047650">
    <property type="entry name" value="Transpos_IS110"/>
</dbReference>
<gene>
    <name evidence="2" type="ORF">KSB_84230</name>
</gene>
<dbReference type="Pfam" id="PF02371">
    <property type="entry name" value="Transposase_20"/>
    <property type="match status" value="1"/>
</dbReference>